<evidence type="ECO:0000256" key="2">
    <source>
        <dbReference type="ARBA" id="ARBA00023043"/>
    </source>
</evidence>
<dbReference type="PROSITE" id="PS50225">
    <property type="entry name" value="SOCS"/>
    <property type="match status" value="1"/>
</dbReference>
<gene>
    <name evidence="6" type="primary">LOC111131460</name>
</gene>
<dbReference type="AlphaFoldDB" id="A0A8B8E4S5"/>
<reference evidence="6" key="1">
    <citation type="submission" date="2025-08" db="UniProtKB">
        <authorList>
            <consortium name="RefSeq"/>
        </authorList>
    </citation>
    <scope>IDENTIFICATION</scope>
    <source>
        <tissue evidence="6">Whole sample</tissue>
    </source>
</reference>
<keyword evidence="2 3" id="KW-0040">ANK repeat</keyword>
<evidence type="ECO:0000313" key="6">
    <source>
        <dbReference type="RefSeq" id="XP_022334709.1"/>
    </source>
</evidence>
<evidence type="ECO:0000259" key="4">
    <source>
        <dbReference type="PROSITE" id="PS50225"/>
    </source>
</evidence>
<dbReference type="Proteomes" id="UP000694844">
    <property type="component" value="Chromosome 4"/>
</dbReference>
<dbReference type="PANTHER" id="PTHR24126">
    <property type="entry name" value="ANKYRIN REPEAT, PH AND SEC7 DOMAIN CONTAINING PROTEIN SECG-RELATED"/>
    <property type="match status" value="1"/>
</dbReference>
<dbReference type="SMART" id="SM00248">
    <property type="entry name" value="ANK"/>
    <property type="match status" value="7"/>
</dbReference>
<dbReference type="GO" id="GO:0035556">
    <property type="term" value="P:intracellular signal transduction"/>
    <property type="evidence" value="ECO:0007669"/>
    <property type="project" value="InterPro"/>
</dbReference>
<dbReference type="SUPFAM" id="SSF158235">
    <property type="entry name" value="SOCS box-like"/>
    <property type="match status" value="1"/>
</dbReference>
<sequence length="690" mass="77889">MSENRKYENVLKVIPDKNVTSFTKWYNSMRRLLREFHLKNIVRKSVEVGFTEGVRILVNENGVSCLSLGSASSVFHLACEYGQVEIVKFLLTLDICDTFFQRVNFINMDGLAIAAEKRNENLFNVLLASGKFEMENMPFEKVPRLFNALERGEKDLAIFFIQRGANVKSVRVSTKLGPISSVCISAMKIPSITVELLKRGGNATDVHEKTGKSVLQLAIESSTDRCTVKDILSYGANIGLKDKHGNTALSSLKAIGQLCGILDAGVSVTEMENTFKFSTLGFIVEHSHTGEDVQFFLEKGANVNFYDEKKGSLLIRAVKSQYSSEKDVLVLLQHGADPNQKNCDGYTALQFFCKCKLGSPLETALHLLEYGAKTIGCLNDVVNEAFTTDECRPLVEKLLQCGADPNEECGSYGSILSTAICRKLDITEELINHGASTNIKCCDVMSPLSYACRLGTHDKEFKSLRALLKCPTNLKYSEFQAHVDAVVKNATETFQQSGNQHILTFDFRGVFYLLAAGLDFTPKESRKKPVQRISFLEKYGLYGSIEYFLSCGLCTHDDKEYMKNFERRIANNKPFKTEDGWYYPQMSEEKKTKLKAALNELENNPASLQRLCRSRIRKELSVSGHSIFPLIEKLPIPEKLKSYLKFEDVEEPMKEIVIADFEFRPQLHQYNSDRQEMIFDTNANEWVSIW</sequence>
<accession>A0A8B8E4S5</accession>
<evidence type="ECO:0000256" key="3">
    <source>
        <dbReference type="PROSITE-ProRule" id="PRU00023"/>
    </source>
</evidence>
<organism evidence="5 6">
    <name type="scientific">Crassostrea virginica</name>
    <name type="common">Eastern oyster</name>
    <dbReference type="NCBI Taxonomy" id="6565"/>
    <lineage>
        <taxon>Eukaryota</taxon>
        <taxon>Metazoa</taxon>
        <taxon>Spiralia</taxon>
        <taxon>Lophotrochozoa</taxon>
        <taxon>Mollusca</taxon>
        <taxon>Bivalvia</taxon>
        <taxon>Autobranchia</taxon>
        <taxon>Pteriomorphia</taxon>
        <taxon>Ostreida</taxon>
        <taxon>Ostreoidea</taxon>
        <taxon>Ostreidae</taxon>
        <taxon>Crassostrea</taxon>
    </lineage>
</organism>
<dbReference type="SMART" id="SM00253">
    <property type="entry name" value="SOCS"/>
    <property type="match status" value="1"/>
</dbReference>
<keyword evidence="1" id="KW-0677">Repeat</keyword>
<dbReference type="Gene3D" id="1.25.40.20">
    <property type="entry name" value="Ankyrin repeat-containing domain"/>
    <property type="match status" value="2"/>
</dbReference>
<evidence type="ECO:0000313" key="5">
    <source>
        <dbReference type="Proteomes" id="UP000694844"/>
    </source>
</evidence>
<dbReference type="Pfam" id="PF00023">
    <property type="entry name" value="Ank"/>
    <property type="match status" value="1"/>
</dbReference>
<dbReference type="Gene3D" id="1.10.750.20">
    <property type="entry name" value="SOCS box"/>
    <property type="match status" value="1"/>
</dbReference>
<dbReference type="InterPro" id="IPR036036">
    <property type="entry name" value="SOCS_box-like_dom_sf"/>
</dbReference>
<feature type="domain" description="SOCS box" evidence="4">
    <location>
        <begin position="593"/>
        <end position="650"/>
    </location>
</feature>
<dbReference type="InterPro" id="IPR036770">
    <property type="entry name" value="Ankyrin_rpt-contain_sf"/>
</dbReference>
<dbReference type="FunFam" id="1.10.750.20:FF:000001">
    <property type="entry name" value="Ankyrin repeat and SOCS box containing 1"/>
    <property type="match status" value="1"/>
</dbReference>
<evidence type="ECO:0000256" key="1">
    <source>
        <dbReference type="ARBA" id="ARBA00022737"/>
    </source>
</evidence>
<dbReference type="InterPro" id="IPR001496">
    <property type="entry name" value="SOCS_box"/>
</dbReference>
<dbReference type="InterPro" id="IPR002110">
    <property type="entry name" value="Ankyrin_rpt"/>
</dbReference>
<feature type="repeat" description="ANK" evidence="3">
    <location>
        <begin position="210"/>
        <end position="243"/>
    </location>
</feature>
<dbReference type="SMART" id="SM00969">
    <property type="entry name" value="SOCS_box"/>
    <property type="match status" value="1"/>
</dbReference>
<dbReference type="Pfam" id="PF07525">
    <property type="entry name" value="SOCS_box"/>
    <property type="match status" value="1"/>
</dbReference>
<protein>
    <submittedName>
        <fullName evidence="6">Ankyrin repeat domain-containing protein 50-like</fullName>
    </submittedName>
</protein>
<dbReference type="PROSITE" id="PS50088">
    <property type="entry name" value="ANK_REPEAT"/>
    <property type="match status" value="1"/>
</dbReference>
<dbReference type="KEGG" id="cvn:111131460"/>
<name>A0A8B8E4S5_CRAVI</name>
<dbReference type="OrthoDB" id="6199797at2759"/>
<dbReference type="GeneID" id="111131460"/>
<dbReference type="SUPFAM" id="SSF48403">
    <property type="entry name" value="Ankyrin repeat"/>
    <property type="match status" value="2"/>
</dbReference>
<proteinExistence type="predicted"/>
<dbReference type="RefSeq" id="XP_022334709.1">
    <property type="nucleotide sequence ID" value="XM_022479001.1"/>
</dbReference>
<keyword evidence="5" id="KW-1185">Reference proteome</keyword>
<dbReference type="PANTHER" id="PTHR24126:SF14">
    <property type="entry name" value="ANK_REP_REGION DOMAIN-CONTAINING PROTEIN"/>
    <property type="match status" value="1"/>
</dbReference>
<dbReference type="CDD" id="cd03587">
    <property type="entry name" value="SOCS"/>
    <property type="match status" value="1"/>
</dbReference>